<evidence type="ECO:0000256" key="1">
    <source>
        <dbReference type="SAM" id="MobiDB-lite"/>
    </source>
</evidence>
<feature type="region of interest" description="Disordered" evidence="1">
    <location>
        <begin position="71"/>
        <end position="94"/>
    </location>
</feature>
<protein>
    <submittedName>
        <fullName evidence="3">Uncharacterized protein</fullName>
    </submittedName>
</protein>
<evidence type="ECO:0000313" key="4">
    <source>
        <dbReference type="Proteomes" id="UP001174936"/>
    </source>
</evidence>
<dbReference type="EMBL" id="JAULSV010000002">
    <property type="protein sequence ID" value="KAK0652516.1"/>
    <property type="molecule type" value="Genomic_DNA"/>
</dbReference>
<accession>A0AA39YH42</accession>
<evidence type="ECO:0000256" key="2">
    <source>
        <dbReference type="SAM" id="SignalP"/>
    </source>
</evidence>
<gene>
    <name evidence="3" type="ORF">B0T16DRAFT_454878</name>
</gene>
<keyword evidence="4" id="KW-1185">Reference proteome</keyword>
<proteinExistence type="predicted"/>
<keyword evidence="2" id="KW-0732">Signal</keyword>
<feature type="signal peptide" evidence="2">
    <location>
        <begin position="1"/>
        <end position="24"/>
    </location>
</feature>
<dbReference type="AlphaFoldDB" id="A0AA39YH42"/>
<comment type="caution">
    <text evidence="3">The sequence shown here is derived from an EMBL/GenBank/DDBJ whole genome shotgun (WGS) entry which is preliminary data.</text>
</comment>
<feature type="region of interest" description="Disordered" evidence="1">
    <location>
        <begin position="212"/>
        <end position="233"/>
    </location>
</feature>
<reference evidence="3" key="1">
    <citation type="submission" date="2023-06" db="EMBL/GenBank/DDBJ databases">
        <title>Genome-scale phylogeny and comparative genomics of the fungal order Sordariales.</title>
        <authorList>
            <consortium name="Lawrence Berkeley National Laboratory"/>
            <person name="Hensen N."/>
            <person name="Bonometti L."/>
            <person name="Westerberg I."/>
            <person name="Brannstrom I.O."/>
            <person name="Guillou S."/>
            <person name="Cros-Aarteil S."/>
            <person name="Calhoun S."/>
            <person name="Haridas S."/>
            <person name="Kuo A."/>
            <person name="Mondo S."/>
            <person name="Pangilinan J."/>
            <person name="Riley R."/>
            <person name="Labutti K."/>
            <person name="Andreopoulos B."/>
            <person name="Lipzen A."/>
            <person name="Chen C."/>
            <person name="Yanf M."/>
            <person name="Daum C."/>
            <person name="Ng V."/>
            <person name="Clum A."/>
            <person name="Steindorff A."/>
            <person name="Ohm R."/>
            <person name="Martin F."/>
            <person name="Silar P."/>
            <person name="Natvig D."/>
            <person name="Lalanne C."/>
            <person name="Gautier V."/>
            <person name="Ament-Velasquez S.L."/>
            <person name="Kruys A."/>
            <person name="Hutchinson M.I."/>
            <person name="Powell A.J."/>
            <person name="Barry K."/>
            <person name="Miller A.N."/>
            <person name="Grigoriev I.V."/>
            <person name="Debuchy R."/>
            <person name="Gladieux P."/>
            <person name="Thoren M.H."/>
            <person name="Johannesson H."/>
        </authorList>
    </citation>
    <scope>NUCLEOTIDE SEQUENCE</scope>
    <source>
        <strain evidence="3">SMH2532-1</strain>
    </source>
</reference>
<organism evidence="3 4">
    <name type="scientific">Cercophora newfieldiana</name>
    <dbReference type="NCBI Taxonomy" id="92897"/>
    <lineage>
        <taxon>Eukaryota</taxon>
        <taxon>Fungi</taxon>
        <taxon>Dikarya</taxon>
        <taxon>Ascomycota</taxon>
        <taxon>Pezizomycotina</taxon>
        <taxon>Sordariomycetes</taxon>
        <taxon>Sordariomycetidae</taxon>
        <taxon>Sordariales</taxon>
        <taxon>Lasiosphaeriaceae</taxon>
        <taxon>Cercophora</taxon>
    </lineage>
</organism>
<dbReference type="Proteomes" id="UP001174936">
    <property type="component" value="Unassembled WGS sequence"/>
</dbReference>
<evidence type="ECO:0000313" key="3">
    <source>
        <dbReference type="EMBL" id="KAK0652516.1"/>
    </source>
</evidence>
<name>A0AA39YH42_9PEZI</name>
<feature type="chain" id="PRO_5041310405" evidence="2">
    <location>
        <begin position="25"/>
        <end position="233"/>
    </location>
</feature>
<sequence length="233" mass="24496">MFSHGVSIFLGLAILALQFTSITGTPVNGVQATHWAMVNSTSSATVNSTSSTILQLTSTITSYPANFTTFPSNSSRIPTPPASTTSGSLLPQPTTHLTNSTINDDLHCGIFDTANTYDADGILQWLDDKGGDCVTEAKTCTRHACYDTSAVYVCNDNNYAISQKCADVADFGRAIIGNCCNTRSTSGQHFSDSQGFNIVVGYGNCNHGESADRPGLTSSGGPNGLCVTDGNRR</sequence>